<keyword evidence="1" id="KW-0472">Membrane</keyword>
<reference evidence="3 4" key="1">
    <citation type="submission" date="2017-07" db="EMBL/GenBank/DDBJ databases">
        <title>Fictibacillus sp. nov. GDSW-R2A3 Genome sequencing and assembly.</title>
        <authorList>
            <person name="Mayilraj S."/>
        </authorList>
    </citation>
    <scope>NUCLEOTIDE SEQUENCE [LARGE SCALE GENOMIC DNA]</scope>
    <source>
        <strain evidence="3 4">GDSW-R2A3</strain>
    </source>
</reference>
<gene>
    <name evidence="3" type="ORF">CGZ90_04005</name>
</gene>
<name>A0A235FE90_9BACL</name>
<feature type="transmembrane region" description="Helical" evidence="1">
    <location>
        <begin position="120"/>
        <end position="138"/>
    </location>
</feature>
<dbReference type="EMBL" id="NOII01000001">
    <property type="protein sequence ID" value="OYD59075.1"/>
    <property type="molecule type" value="Genomic_DNA"/>
</dbReference>
<evidence type="ECO:0000259" key="2">
    <source>
        <dbReference type="Pfam" id="PF13038"/>
    </source>
</evidence>
<feature type="domain" description="DUF3899" evidence="2">
    <location>
        <begin position="53"/>
        <end position="136"/>
    </location>
</feature>
<evidence type="ECO:0000313" key="3">
    <source>
        <dbReference type="EMBL" id="OYD59075.1"/>
    </source>
</evidence>
<accession>A0A235FE90</accession>
<evidence type="ECO:0000313" key="4">
    <source>
        <dbReference type="Proteomes" id="UP000215059"/>
    </source>
</evidence>
<keyword evidence="4" id="KW-1185">Reference proteome</keyword>
<sequence length="139" mass="15345">MVQLISNSEFIPIGADKTMSKDLSRAIWIGGFLIVFSLICSLFLSGLDLLAFVNVLFMTSMCASMIGLVLFVVKGGAFDFFTYSCKKIVKLFSRDRVPFDSNFESAFALSESVDRSLMKSLLYSGLVLVFLSTVLAYSL</sequence>
<dbReference type="Pfam" id="PF13038">
    <property type="entry name" value="DUF3899"/>
    <property type="match status" value="1"/>
</dbReference>
<feature type="transmembrane region" description="Helical" evidence="1">
    <location>
        <begin position="26"/>
        <end position="44"/>
    </location>
</feature>
<protein>
    <recommendedName>
        <fullName evidence="2">DUF3899 domain-containing protein</fullName>
    </recommendedName>
</protein>
<evidence type="ECO:0000256" key="1">
    <source>
        <dbReference type="SAM" id="Phobius"/>
    </source>
</evidence>
<dbReference type="OrthoDB" id="2989943at2"/>
<keyword evidence="1" id="KW-1133">Transmembrane helix</keyword>
<dbReference type="Proteomes" id="UP000215059">
    <property type="component" value="Unassembled WGS sequence"/>
</dbReference>
<feature type="transmembrane region" description="Helical" evidence="1">
    <location>
        <begin position="50"/>
        <end position="73"/>
    </location>
</feature>
<organism evidence="3 4">
    <name type="scientific">Fictibacillus aquaticus</name>
    <dbReference type="NCBI Taxonomy" id="2021314"/>
    <lineage>
        <taxon>Bacteria</taxon>
        <taxon>Bacillati</taxon>
        <taxon>Bacillota</taxon>
        <taxon>Bacilli</taxon>
        <taxon>Bacillales</taxon>
        <taxon>Fictibacillaceae</taxon>
        <taxon>Fictibacillus</taxon>
    </lineage>
</organism>
<dbReference type="AlphaFoldDB" id="A0A235FE90"/>
<dbReference type="InterPro" id="IPR025007">
    <property type="entry name" value="DUF3899"/>
</dbReference>
<proteinExistence type="predicted"/>
<comment type="caution">
    <text evidence="3">The sequence shown here is derived from an EMBL/GenBank/DDBJ whole genome shotgun (WGS) entry which is preliminary data.</text>
</comment>
<keyword evidence="1" id="KW-0812">Transmembrane</keyword>